<proteinExistence type="inferred from homology"/>
<dbReference type="PRINTS" id="PR00081">
    <property type="entry name" value="GDHRDH"/>
</dbReference>
<dbReference type="PANTHER" id="PTHR43490:SF99">
    <property type="entry name" value="SHORT-CHAIN DEHYDROGENASE_REDUCTASE"/>
    <property type="match status" value="1"/>
</dbReference>
<gene>
    <name evidence="6" type="ORF">JOE42_000127</name>
</gene>
<dbReference type="PANTHER" id="PTHR43490">
    <property type="entry name" value="(+)-NEOMENTHOL DEHYDROGENASE"/>
    <property type="match status" value="1"/>
</dbReference>
<dbReference type="PROSITE" id="PS50095">
    <property type="entry name" value="PLAT"/>
    <property type="match status" value="1"/>
</dbReference>
<evidence type="ECO:0000313" key="6">
    <source>
        <dbReference type="EMBL" id="MBM7413394.1"/>
    </source>
</evidence>
<dbReference type="Pfam" id="PF00106">
    <property type="entry name" value="adh_short"/>
    <property type="match status" value="1"/>
</dbReference>
<dbReference type="Gene3D" id="3.40.50.720">
    <property type="entry name" value="NAD(P)-binding Rossmann-like Domain"/>
    <property type="match status" value="1"/>
</dbReference>
<organism evidence="6 7">
    <name type="scientific">Rhodococcoides corynebacterioides</name>
    <dbReference type="NCBI Taxonomy" id="53972"/>
    <lineage>
        <taxon>Bacteria</taxon>
        <taxon>Bacillati</taxon>
        <taxon>Actinomycetota</taxon>
        <taxon>Actinomycetes</taxon>
        <taxon>Mycobacteriales</taxon>
        <taxon>Nocardiaceae</taxon>
        <taxon>Rhodococcoides</taxon>
    </lineage>
</organism>
<comment type="caution">
    <text evidence="6">The sequence shown here is derived from an EMBL/GenBank/DDBJ whole genome shotgun (WGS) entry which is preliminary data.</text>
</comment>
<evidence type="ECO:0000256" key="3">
    <source>
        <dbReference type="ARBA" id="ARBA00023002"/>
    </source>
</evidence>
<evidence type="ECO:0000259" key="5">
    <source>
        <dbReference type="PROSITE" id="PS50095"/>
    </source>
</evidence>
<dbReference type="InterPro" id="IPR001024">
    <property type="entry name" value="PLAT/LH2_dom"/>
</dbReference>
<dbReference type="InterPro" id="IPR002347">
    <property type="entry name" value="SDR_fam"/>
</dbReference>
<protein>
    <submittedName>
        <fullName evidence="6">NAD(P)-dependent dehydrogenase (Short-subunit alcohol dehydrogenase family)</fullName>
    </submittedName>
</protein>
<accession>A0ABS2KN51</accession>
<comment type="similarity">
    <text evidence="1 4">Belongs to the short-chain dehydrogenases/reductases (SDR) family.</text>
</comment>
<dbReference type="PRINTS" id="PR00080">
    <property type="entry name" value="SDRFAMILY"/>
</dbReference>
<evidence type="ECO:0000256" key="2">
    <source>
        <dbReference type="ARBA" id="ARBA00022857"/>
    </source>
</evidence>
<keyword evidence="3" id="KW-0560">Oxidoreductase</keyword>
<dbReference type="SUPFAM" id="SSF51735">
    <property type="entry name" value="NAD(P)-binding Rossmann-fold domains"/>
    <property type="match status" value="1"/>
</dbReference>
<evidence type="ECO:0000313" key="7">
    <source>
        <dbReference type="Proteomes" id="UP000703038"/>
    </source>
</evidence>
<feature type="domain" description="PLAT" evidence="5">
    <location>
        <begin position="182"/>
        <end position="226"/>
    </location>
</feature>
<dbReference type="PROSITE" id="PS00061">
    <property type="entry name" value="ADH_SHORT"/>
    <property type="match status" value="1"/>
</dbReference>
<keyword evidence="2" id="KW-0521">NADP</keyword>
<dbReference type="RefSeq" id="WP_204866021.1">
    <property type="nucleotide sequence ID" value="NZ_JAFBBK010000001.1"/>
</dbReference>
<dbReference type="InterPro" id="IPR020904">
    <property type="entry name" value="Sc_DH/Rdtase_CS"/>
</dbReference>
<name>A0ABS2KN51_9NOCA</name>
<evidence type="ECO:0000256" key="1">
    <source>
        <dbReference type="ARBA" id="ARBA00006484"/>
    </source>
</evidence>
<dbReference type="EMBL" id="JAFBBK010000001">
    <property type="protein sequence ID" value="MBM7413394.1"/>
    <property type="molecule type" value="Genomic_DNA"/>
</dbReference>
<dbReference type="Proteomes" id="UP000703038">
    <property type="component" value="Unassembled WGS sequence"/>
</dbReference>
<reference evidence="6 7" key="1">
    <citation type="submission" date="2021-01" db="EMBL/GenBank/DDBJ databases">
        <title>Genomics of switchgrass bacterial isolates.</title>
        <authorList>
            <person name="Shade A."/>
        </authorList>
    </citation>
    <scope>NUCLEOTIDE SEQUENCE [LARGE SCALE GENOMIC DNA]</scope>
    <source>
        <strain evidence="6 7">PvP111</strain>
    </source>
</reference>
<evidence type="ECO:0000256" key="4">
    <source>
        <dbReference type="RuleBase" id="RU000363"/>
    </source>
</evidence>
<keyword evidence="7" id="KW-1185">Reference proteome</keyword>
<dbReference type="InterPro" id="IPR036291">
    <property type="entry name" value="NAD(P)-bd_dom_sf"/>
</dbReference>
<sequence length="226" mass="23575">MTTAFITGANKGLGLETTRRLVDSGVDVYAGVRDPDKADDVRALGVHILRLDVTDTDSVTAAVSSLPRLDVLINNAGVIGHGGGVDDLDADAMVDTLDTNVVGIVRVTQAALPLLRQSSNPVIVNVASGVGMGRFLQDPGRDEFPVAAIPYAASKAAVITLTVQYAKNLPEMRINASDPGYTATDLNGNTGHQTVTEGTDATVRLALLGSDGPTGEFHDRTGRIEL</sequence>